<feature type="domain" description="N-acetyltransferase" evidence="4">
    <location>
        <begin position="16"/>
        <end position="183"/>
    </location>
</feature>
<protein>
    <submittedName>
        <fullName evidence="5">Protein N-acetyltransferase, RimJ/RimL family</fullName>
    </submittedName>
</protein>
<dbReference type="GO" id="GO:0016747">
    <property type="term" value="F:acyltransferase activity, transferring groups other than amino-acyl groups"/>
    <property type="evidence" value="ECO:0007669"/>
    <property type="project" value="InterPro"/>
</dbReference>
<name>A0A1I0NPZ0_9EURY</name>
<dbReference type="Gene3D" id="3.40.630.30">
    <property type="match status" value="1"/>
</dbReference>
<dbReference type="AlphaFoldDB" id="A0A1I0NPZ0"/>
<evidence type="ECO:0000313" key="6">
    <source>
        <dbReference type="Proteomes" id="UP000198518"/>
    </source>
</evidence>
<sequence>MPGPILEVSDSEDSDLVLRTVEREDAPFLQRVFTDPYARLGLHEATHKSEAEVEEFVEEQVEDDSNAAYFACVDDEDAPFDHPDEDETEVVAFVYANHVDRDRPGLVVWVPEEHRGDGHAEPALELVLDALWRTYDAHTVGATVLGGDEFTQNLVESVGFVDEGRGREVQFVDGAYRDEIEYGLLREEWGGQ</sequence>
<keyword evidence="2" id="KW-0012">Acyltransferase</keyword>
<dbReference type="Pfam" id="PF13302">
    <property type="entry name" value="Acetyltransf_3"/>
    <property type="match status" value="1"/>
</dbReference>
<organism evidence="5 6">
    <name type="scientific">Halobacterium jilantaiense</name>
    <dbReference type="NCBI Taxonomy" id="355548"/>
    <lineage>
        <taxon>Archaea</taxon>
        <taxon>Methanobacteriati</taxon>
        <taxon>Methanobacteriota</taxon>
        <taxon>Stenosarchaea group</taxon>
        <taxon>Halobacteria</taxon>
        <taxon>Halobacteriales</taxon>
        <taxon>Halobacteriaceae</taxon>
        <taxon>Halobacterium</taxon>
    </lineage>
</organism>
<dbReference type="RefSeq" id="WP_089668307.1">
    <property type="nucleotide sequence ID" value="NZ_FOJA01000001.1"/>
</dbReference>
<dbReference type="Proteomes" id="UP000198518">
    <property type="component" value="Unassembled WGS sequence"/>
</dbReference>
<keyword evidence="6" id="KW-1185">Reference proteome</keyword>
<accession>A0A1I0NPZ0</accession>
<dbReference type="InterPro" id="IPR016181">
    <property type="entry name" value="Acyl_CoA_acyltransferase"/>
</dbReference>
<gene>
    <name evidence="5" type="ORF">SAMN04487945_1052</name>
</gene>
<evidence type="ECO:0000259" key="4">
    <source>
        <dbReference type="PROSITE" id="PS51186"/>
    </source>
</evidence>
<dbReference type="PANTHER" id="PTHR43792:SF8">
    <property type="entry name" value="[RIBOSOMAL PROTEIN US5]-ALANINE N-ACETYLTRANSFERASE"/>
    <property type="match status" value="1"/>
</dbReference>
<dbReference type="OrthoDB" id="120213at2157"/>
<dbReference type="STRING" id="355548.SAMN04487945_1052"/>
<dbReference type="InterPro" id="IPR051531">
    <property type="entry name" value="N-acetyltransferase"/>
</dbReference>
<evidence type="ECO:0000256" key="1">
    <source>
        <dbReference type="ARBA" id="ARBA00022679"/>
    </source>
</evidence>
<evidence type="ECO:0000256" key="2">
    <source>
        <dbReference type="ARBA" id="ARBA00023315"/>
    </source>
</evidence>
<reference evidence="5 6" key="1">
    <citation type="submission" date="2016-10" db="EMBL/GenBank/DDBJ databases">
        <authorList>
            <person name="de Groot N.N."/>
        </authorList>
    </citation>
    <scope>NUCLEOTIDE SEQUENCE [LARGE SCALE GENOMIC DNA]</scope>
    <source>
        <strain evidence="5 6">CGMCC 1.5337</strain>
    </source>
</reference>
<dbReference type="InterPro" id="IPR000182">
    <property type="entry name" value="GNAT_dom"/>
</dbReference>
<evidence type="ECO:0000313" key="5">
    <source>
        <dbReference type="EMBL" id="SEW03476.1"/>
    </source>
</evidence>
<keyword evidence="1 5" id="KW-0808">Transferase</keyword>
<dbReference type="PANTHER" id="PTHR43792">
    <property type="entry name" value="GNAT FAMILY, PUTATIVE (AFU_ORTHOLOGUE AFUA_3G00765)-RELATED-RELATED"/>
    <property type="match status" value="1"/>
</dbReference>
<dbReference type="EMBL" id="FOJA01000001">
    <property type="protein sequence ID" value="SEW03476.1"/>
    <property type="molecule type" value="Genomic_DNA"/>
</dbReference>
<dbReference type="PROSITE" id="PS51186">
    <property type="entry name" value="GNAT"/>
    <property type="match status" value="1"/>
</dbReference>
<proteinExistence type="inferred from homology"/>
<evidence type="ECO:0000256" key="3">
    <source>
        <dbReference type="ARBA" id="ARBA00038502"/>
    </source>
</evidence>
<comment type="similarity">
    <text evidence="3">Belongs to the acetyltransferase family. RimJ subfamily.</text>
</comment>
<dbReference type="SUPFAM" id="SSF55729">
    <property type="entry name" value="Acyl-CoA N-acyltransferases (Nat)"/>
    <property type="match status" value="1"/>
</dbReference>